<dbReference type="InterPro" id="IPR042206">
    <property type="entry name" value="CRISPR-assoc_Cas1_C"/>
</dbReference>
<keyword evidence="11" id="KW-1185">Reference proteome</keyword>
<dbReference type="InterPro" id="IPR019858">
    <property type="entry name" value="CRISPR-assoc_Cas1_HMARI/TNEAP"/>
</dbReference>
<dbReference type="PANTHER" id="PTHR43219:SF1">
    <property type="entry name" value="CRISPR-ASSOCIATED ENDONUCLEASE CAS1"/>
    <property type="match status" value="1"/>
</dbReference>
<comment type="caution">
    <text evidence="10">The sequence shown here is derived from an EMBL/GenBank/DDBJ whole genome shotgun (WGS) entry which is preliminary data.</text>
</comment>
<dbReference type="GO" id="GO:0003677">
    <property type="term" value="F:DNA binding"/>
    <property type="evidence" value="ECO:0007669"/>
    <property type="project" value="UniProtKB-KW"/>
</dbReference>
<comment type="function">
    <text evidence="9">CRISPR (clustered regularly interspaced short palindromic repeat), is an adaptive immune system that provides protection against mobile genetic elements (viruses, transposable elements and conjugative plasmids). CRISPR clusters contain spacers, sequences complementary to antecedent mobile elements, and target invading nucleic acids. CRISPR clusters are transcribed and processed into CRISPR RNA (crRNA). Acts as a dsDNA endonuclease. Involved in the integration of spacer DNA into the CRISPR cassette.</text>
</comment>
<keyword evidence="2 9" id="KW-0479">Metal-binding</keyword>
<gene>
    <name evidence="10" type="primary">cas1b</name>
    <name evidence="9" type="synonym">cas1</name>
    <name evidence="10" type="ORF">GND95_09325</name>
</gene>
<evidence type="ECO:0000256" key="2">
    <source>
        <dbReference type="ARBA" id="ARBA00022723"/>
    </source>
</evidence>
<dbReference type="Gene3D" id="1.20.120.920">
    <property type="entry name" value="CRISPR-associated endonuclease Cas1, C-terminal domain"/>
    <property type="match status" value="1"/>
</dbReference>
<feature type="binding site" evidence="9">
    <location>
        <position position="236"/>
    </location>
    <ligand>
        <name>Mn(2+)</name>
        <dbReference type="ChEBI" id="CHEBI:29035"/>
    </ligand>
</feature>
<dbReference type="GO" id="GO:0046872">
    <property type="term" value="F:metal ion binding"/>
    <property type="evidence" value="ECO:0007669"/>
    <property type="project" value="UniProtKB-UniRule"/>
</dbReference>
<keyword evidence="1 9" id="KW-0540">Nuclease</keyword>
<dbReference type="GO" id="GO:0016787">
    <property type="term" value="F:hydrolase activity"/>
    <property type="evidence" value="ECO:0007669"/>
    <property type="project" value="UniProtKB-KW"/>
</dbReference>
<dbReference type="GO" id="GO:0004520">
    <property type="term" value="F:DNA endonuclease activity"/>
    <property type="evidence" value="ECO:0007669"/>
    <property type="project" value="InterPro"/>
</dbReference>
<dbReference type="CDD" id="cd09722">
    <property type="entry name" value="Cas1_I-B"/>
    <property type="match status" value="1"/>
</dbReference>
<feature type="binding site" evidence="9">
    <location>
        <position position="221"/>
    </location>
    <ligand>
        <name>Mn(2+)</name>
        <dbReference type="ChEBI" id="CHEBI:29035"/>
    </ligand>
</feature>
<dbReference type="GO" id="GO:0043571">
    <property type="term" value="P:maintenance of CRISPR repeat elements"/>
    <property type="evidence" value="ECO:0007669"/>
    <property type="project" value="UniProtKB-UniRule"/>
</dbReference>
<keyword evidence="8 9" id="KW-0464">Manganese</keyword>
<evidence type="ECO:0000256" key="4">
    <source>
        <dbReference type="ARBA" id="ARBA00022801"/>
    </source>
</evidence>
<evidence type="ECO:0000256" key="3">
    <source>
        <dbReference type="ARBA" id="ARBA00022759"/>
    </source>
</evidence>
<dbReference type="GO" id="GO:0051607">
    <property type="term" value="P:defense response to virus"/>
    <property type="evidence" value="ECO:0007669"/>
    <property type="project" value="UniProtKB-UniRule"/>
</dbReference>
<dbReference type="RefSeq" id="WP_158740698.1">
    <property type="nucleotide sequence ID" value="NZ_WSLF01000008.1"/>
</dbReference>
<dbReference type="HAMAP" id="MF_01470">
    <property type="entry name" value="Cas1"/>
    <property type="match status" value="1"/>
</dbReference>
<keyword evidence="5 9" id="KW-0460">Magnesium</keyword>
<proteinExistence type="inferred from homology"/>
<comment type="cofactor">
    <cofactor evidence="9">
        <name>Mg(2+)</name>
        <dbReference type="ChEBI" id="CHEBI:18420"/>
    </cofactor>
    <cofactor evidence="9">
        <name>Mn(2+)</name>
        <dbReference type="ChEBI" id="CHEBI:29035"/>
    </cofactor>
</comment>
<sequence length="329" mass="39009">MKRSYYIMKSGRIRRKDNTIFFESDDNKKVLPINDIDDIYIMGEVDFNSNALNFLGKNKVMVHIFDYYGNYSGSFYPKEYLLSGFTIVKQAEKYLDPGQRLQIAREFIRGASYNILKNLKYYQNRKGNLDQIIEAIETERERIGQVQDIQHLMSVEGRIRETYYRAFDIITDNKFPFVQRVKHPPDNAMNAMISFGNHLMYTAILREIYQTQLNPTISYLHEPGARRFSLALDISEIFKPIIVDRVIFSLINQNVITEEDFAKELNYCYLNETGRKKFIKAFDEKMTSTIQHRKLNKTVSYKTLIQIECYKLIKHLTDIEEYEAFQAWW</sequence>
<evidence type="ECO:0000256" key="6">
    <source>
        <dbReference type="ARBA" id="ARBA00023118"/>
    </source>
</evidence>
<dbReference type="Pfam" id="PF01867">
    <property type="entry name" value="Cas_Cas1"/>
    <property type="match status" value="1"/>
</dbReference>
<name>A0A7C8HE12_9FIRM</name>
<dbReference type="EC" id="3.1.-.-" evidence="9"/>
<evidence type="ECO:0000256" key="7">
    <source>
        <dbReference type="ARBA" id="ARBA00023125"/>
    </source>
</evidence>
<dbReference type="EMBL" id="WSLF01000008">
    <property type="protein sequence ID" value="KAE9633428.1"/>
    <property type="molecule type" value="Genomic_DNA"/>
</dbReference>
<keyword evidence="6 9" id="KW-0051">Antiviral defense</keyword>
<dbReference type="PANTHER" id="PTHR43219">
    <property type="entry name" value="CRISPR-ASSOCIATED ENDONUCLEASE CAS1"/>
    <property type="match status" value="1"/>
</dbReference>
<protein>
    <recommendedName>
        <fullName evidence="9">CRISPR-associated endonuclease Cas1</fullName>
        <ecNumber evidence="9">3.1.-.-</ecNumber>
    </recommendedName>
</protein>
<evidence type="ECO:0000313" key="11">
    <source>
        <dbReference type="Proteomes" id="UP000483018"/>
    </source>
</evidence>
<keyword evidence="3 9" id="KW-0255">Endonuclease</keyword>
<evidence type="ECO:0000256" key="9">
    <source>
        <dbReference type="HAMAP-Rule" id="MF_01470"/>
    </source>
</evidence>
<dbReference type="InterPro" id="IPR002729">
    <property type="entry name" value="CRISPR-assoc_Cas1"/>
</dbReference>
<dbReference type="OrthoDB" id="9803119at2"/>
<evidence type="ECO:0000256" key="1">
    <source>
        <dbReference type="ARBA" id="ARBA00022722"/>
    </source>
</evidence>
<organism evidence="10 11">
    <name type="scientific">Defluviitalea raffinosedens</name>
    <dbReference type="NCBI Taxonomy" id="1450156"/>
    <lineage>
        <taxon>Bacteria</taxon>
        <taxon>Bacillati</taxon>
        <taxon>Bacillota</taxon>
        <taxon>Clostridia</taxon>
        <taxon>Lachnospirales</taxon>
        <taxon>Defluviitaleaceae</taxon>
        <taxon>Defluviitalea</taxon>
    </lineage>
</organism>
<dbReference type="NCBIfam" id="TIGR00287">
    <property type="entry name" value="cas1"/>
    <property type="match status" value="1"/>
</dbReference>
<keyword evidence="4 9" id="KW-0378">Hydrolase</keyword>
<evidence type="ECO:0000313" key="10">
    <source>
        <dbReference type="EMBL" id="KAE9633428.1"/>
    </source>
</evidence>
<dbReference type="Gene3D" id="3.100.10.20">
    <property type="entry name" value="CRISPR-associated endonuclease Cas1, N-terminal domain"/>
    <property type="match status" value="1"/>
</dbReference>
<accession>A0A7C8HE12</accession>
<evidence type="ECO:0000256" key="5">
    <source>
        <dbReference type="ARBA" id="ARBA00022842"/>
    </source>
</evidence>
<evidence type="ECO:0000256" key="8">
    <source>
        <dbReference type="ARBA" id="ARBA00023211"/>
    </source>
</evidence>
<dbReference type="Proteomes" id="UP000483018">
    <property type="component" value="Unassembled WGS sequence"/>
</dbReference>
<comment type="similarity">
    <text evidence="9">Belongs to the CRISPR-associated endonuclease Cas1 family.</text>
</comment>
<reference evidence="10 11" key="1">
    <citation type="submission" date="2019-12" db="EMBL/GenBank/DDBJ databases">
        <title>Defluviitalea raffinosedens, isolated from a biogas fermenter, genome sequencing and characterization.</title>
        <authorList>
            <person name="Rettenmaier R."/>
            <person name="Schneider M."/>
            <person name="Neuhaus K."/>
            <person name="Liebl W."/>
            <person name="Zverlov V."/>
        </authorList>
    </citation>
    <scope>NUCLEOTIDE SEQUENCE [LARGE SCALE GENOMIC DNA]</scope>
    <source>
        <strain evidence="10 11">249c-K6</strain>
    </source>
</reference>
<dbReference type="AlphaFoldDB" id="A0A7C8HE12"/>
<feature type="binding site" evidence="9">
    <location>
        <position position="156"/>
    </location>
    <ligand>
        <name>Mn(2+)</name>
        <dbReference type="ChEBI" id="CHEBI:29035"/>
    </ligand>
</feature>
<dbReference type="InterPro" id="IPR042211">
    <property type="entry name" value="CRISPR-assoc_Cas1_N"/>
</dbReference>
<keyword evidence="7 9" id="KW-0238">DNA-binding</keyword>
<comment type="subunit">
    <text evidence="9">Homodimer, forms a heterotetramer with a Cas2 homodimer.</text>
</comment>
<dbReference type="NCBIfam" id="TIGR03641">
    <property type="entry name" value="cas1_HMARI"/>
    <property type="match status" value="1"/>
</dbReference>